<sequence>MQNLFRFRELSEFDDKKRIDQNARRRKPQPEAIWFSSARPSSSFYGATSISKGLLKKHGSYLPTPCADELAILGAPMDPEDLTNQIMDGLDDDYKELIYGSVAIQSAAEGRSIEMAGGVVEGSQSAVSTRCRLCWGRRENRGGDGERRPGEEKEMGLRWIFEGRPVLKGSRFDSVLVVCY</sequence>
<evidence type="ECO:0000313" key="1">
    <source>
        <dbReference type="EMBL" id="TKR91012.1"/>
    </source>
</evidence>
<accession>A0A4U5P452</accession>
<comment type="caution">
    <text evidence="1">The sequence shown here is derived from an EMBL/GenBank/DDBJ whole genome shotgun (WGS) entry which is preliminary data.</text>
</comment>
<dbReference type="AlphaFoldDB" id="A0A4U5P452"/>
<gene>
    <name evidence="1" type="ORF">D5086_0000227640</name>
</gene>
<proteinExistence type="predicted"/>
<dbReference type="EMBL" id="RCHU01000807">
    <property type="protein sequence ID" value="TKR91012.1"/>
    <property type="molecule type" value="Genomic_DNA"/>
</dbReference>
<name>A0A4U5P452_POPAL</name>
<protein>
    <submittedName>
        <fullName evidence="1">Uncharacterized protein</fullName>
    </submittedName>
</protein>
<organism evidence="1">
    <name type="scientific">Populus alba</name>
    <name type="common">White poplar</name>
    <dbReference type="NCBI Taxonomy" id="43335"/>
    <lineage>
        <taxon>Eukaryota</taxon>
        <taxon>Viridiplantae</taxon>
        <taxon>Streptophyta</taxon>
        <taxon>Embryophyta</taxon>
        <taxon>Tracheophyta</taxon>
        <taxon>Spermatophyta</taxon>
        <taxon>Magnoliopsida</taxon>
        <taxon>eudicotyledons</taxon>
        <taxon>Gunneridae</taxon>
        <taxon>Pentapetalae</taxon>
        <taxon>rosids</taxon>
        <taxon>fabids</taxon>
        <taxon>Malpighiales</taxon>
        <taxon>Salicaceae</taxon>
        <taxon>Saliceae</taxon>
        <taxon>Populus</taxon>
    </lineage>
</organism>
<reference evidence="1" key="1">
    <citation type="submission" date="2018-10" db="EMBL/GenBank/DDBJ databases">
        <title>Population genomic analysis revealed the cold adaptation of white poplar.</title>
        <authorList>
            <person name="Liu Y.-J."/>
        </authorList>
    </citation>
    <scope>NUCLEOTIDE SEQUENCE [LARGE SCALE GENOMIC DNA]</scope>
    <source>
        <strain evidence="1">PAL-ZL1</strain>
    </source>
</reference>